<evidence type="ECO:0000256" key="3">
    <source>
        <dbReference type="ARBA" id="ARBA00004394"/>
    </source>
</evidence>
<dbReference type="InterPro" id="IPR044865">
    <property type="entry name" value="MRH_dom"/>
</dbReference>
<dbReference type="PANTHER" id="PTHR35532:SF5">
    <property type="entry name" value="CARBOHYDRATE-BINDING DOMAIN-CONTAINING PROTEIN"/>
    <property type="match status" value="1"/>
</dbReference>
<keyword evidence="14" id="KW-0968">Cytoplasmic vesicle</keyword>
<evidence type="ECO:0000313" key="18">
    <source>
        <dbReference type="EMBL" id="PRP81635.1"/>
    </source>
</evidence>
<evidence type="ECO:0000256" key="13">
    <source>
        <dbReference type="ARBA" id="ARBA00023157"/>
    </source>
</evidence>
<evidence type="ECO:0000256" key="12">
    <source>
        <dbReference type="ARBA" id="ARBA00023136"/>
    </source>
</evidence>
<evidence type="ECO:0000256" key="8">
    <source>
        <dbReference type="ARBA" id="ARBA00022989"/>
    </source>
</evidence>
<evidence type="ECO:0000256" key="1">
    <source>
        <dbReference type="ARBA" id="ARBA00004304"/>
    </source>
</evidence>
<dbReference type="PROSITE" id="PS51914">
    <property type="entry name" value="MRH"/>
    <property type="match status" value="1"/>
</dbReference>
<comment type="similarity">
    <text evidence="4">Belongs to the ATG27 family.</text>
</comment>
<keyword evidence="9" id="KW-0072">Autophagy</keyword>
<accession>A0A2P6NCG9</accession>
<protein>
    <recommendedName>
        <fullName evidence="5">Autophagy-related protein 27</fullName>
    </recommendedName>
</protein>
<dbReference type="GO" id="GO:0031966">
    <property type="term" value="C:mitochondrial membrane"/>
    <property type="evidence" value="ECO:0007669"/>
    <property type="project" value="UniProtKB-SubCell"/>
</dbReference>
<dbReference type="Gene3D" id="2.60.40.1190">
    <property type="match status" value="1"/>
</dbReference>
<organism evidence="18 19">
    <name type="scientific">Planoprotostelium fungivorum</name>
    <dbReference type="NCBI Taxonomy" id="1890364"/>
    <lineage>
        <taxon>Eukaryota</taxon>
        <taxon>Amoebozoa</taxon>
        <taxon>Evosea</taxon>
        <taxon>Variosea</taxon>
        <taxon>Cavosteliida</taxon>
        <taxon>Cavosteliaceae</taxon>
        <taxon>Planoprotostelium</taxon>
    </lineage>
</organism>
<reference evidence="18 19" key="1">
    <citation type="journal article" date="2018" name="Genome Biol. Evol.">
        <title>Multiple Roots of Fruiting Body Formation in Amoebozoa.</title>
        <authorList>
            <person name="Hillmann F."/>
            <person name="Forbes G."/>
            <person name="Novohradska S."/>
            <person name="Ferling I."/>
            <person name="Riege K."/>
            <person name="Groth M."/>
            <person name="Westermann M."/>
            <person name="Marz M."/>
            <person name="Spaller T."/>
            <person name="Winckler T."/>
            <person name="Schaap P."/>
            <person name="Glockner G."/>
        </authorList>
    </citation>
    <scope>NUCLEOTIDE SEQUENCE [LARGE SCALE GENOMIC DNA]</scope>
    <source>
        <strain evidence="18 19">Jena</strain>
    </source>
</reference>
<keyword evidence="10" id="KW-0333">Golgi apparatus</keyword>
<dbReference type="Gene3D" id="2.70.130.10">
    <property type="entry name" value="Mannose-6-phosphate receptor binding domain"/>
    <property type="match status" value="1"/>
</dbReference>
<evidence type="ECO:0000256" key="2">
    <source>
        <dbReference type="ARBA" id="ARBA00004358"/>
    </source>
</evidence>
<keyword evidence="8 15" id="KW-1133">Transmembrane helix</keyword>
<evidence type="ECO:0000256" key="9">
    <source>
        <dbReference type="ARBA" id="ARBA00023006"/>
    </source>
</evidence>
<dbReference type="Pfam" id="PF06452">
    <property type="entry name" value="CBM9_1"/>
    <property type="match status" value="1"/>
</dbReference>
<dbReference type="InterPro" id="IPR010502">
    <property type="entry name" value="Carb-bd_dom_fam9"/>
</dbReference>
<dbReference type="GO" id="GO:0030246">
    <property type="term" value="F:carbohydrate binding"/>
    <property type="evidence" value="ECO:0007669"/>
    <property type="project" value="InterPro"/>
</dbReference>
<dbReference type="SUPFAM" id="SSF49344">
    <property type="entry name" value="CBD9-like"/>
    <property type="match status" value="1"/>
</dbReference>
<feature type="chain" id="PRO_5015197140" description="Autophagy-related protein 27" evidence="16">
    <location>
        <begin position="19"/>
        <end position="645"/>
    </location>
</feature>
<comment type="caution">
    <text evidence="18">The sequence shown here is derived from an EMBL/GenBank/DDBJ whole genome shotgun (WGS) entry which is preliminary data.</text>
</comment>
<evidence type="ECO:0000256" key="4">
    <source>
        <dbReference type="ARBA" id="ARBA00005363"/>
    </source>
</evidence>
<dbReference type="InterPro" id="IPR009011">
    <property type="entry name" value="Man6P_isomerase_rcpt-bd_dom_sf"/>
</dbReference>
<dbReference type="AlphaFoldDB" id="A0A2P6NCG9"/>
<dbReference type="GO" id="GO:0004553">
    <property type="term" value="F:hydrolase activity, hydrolyzing O-glycosyl compounds"/>
    <property type="evidence" value="ECO:0007669"/>
    <property type="project" value="InterPro"/>
</dbReference>
<dbReference type="GO" id="GO:0030659">
    <property type="term" value="C:cytoplasmic vesicle membrane"/>
    <property type="evidence" value="ECO:0007669"/>
    <property type="project" value="UniProtKB-SubCell"/>
</dbReference>
<dbReference type="OrthoDB" id="59288at2759"/>
<evidence type="ECO:0000313" key="19">
    <source>
        <dbReference type="Proteomes" id="UP000241769"/>
    </source>
</evidence>
<dbReference type="CDD" id="cd09620">
    <property type="entry name" value="CBM9_like_3"/>
    <property type="match status" value="1"/>
</dbReference>
<dbReference type="Proteomes" id="UP000241769">
    <property type="component" value="Unassembled WGS sequence"/>
</dbReference>
<dbReference type="InterPro" id="IPR018939">
    <property type="entry name" value="Autophagy-rel_prot_27"/>
</dbReference>
<evidence type="ECO:0000256" key="6">
    <source>
        <dbReference type="ARBA" id="ARBA00022692"/>
    </source>
</evidence>
<proteinExistence type="inferred from homology"/>
<sequence>MRTTRIIWLSLFCILTEGLRVFKDVNPQPRSYVGYRTHKGSIILDGKLDEPAWQEVPWTEDFLDIQGTSQPTPRYKTHAKMRFDDDFLYIGAWLEEPQLSATINTTNAVIFNDNDFEIFINPSGNLHLYNEYEMNALNTTWTLVEINPYRDGYNIIDPYPMIGMKTAVYLNGTLNDPSDVDCCWSAEIALPLGALKQFAEKPVPRDKDQWRINFSRVEWKYKVVDGKYVKVPNVAEDNWVWSPQQVIDMHQPERWGFLQFSDAKPGEDSFQFDRLSYDTQQVLSWLYFAQREYFTQTNGTYATSFSQLGVSEKSFDASLGATPIDPSIRLHKIERDDFHGFDVSLLHLNSGGTKKGSSGKLTRLFQVERMTKPGVTLTNTFFSCVFALSIVILSVQADWTTCTYSSNGKEIDLSAFKAVGDKSVTFSGLESPTAPAETWYFSLCQGLKNSALAPDGGCNGQNIAAGPVSVCQTYSEGQYSSYVMGSVPSGGLGPNFIASTIPGVVLDVQGLQGPTNGQANGDKSAQAIIIHLKCGVKNDIVNATGNNNNAPWTFTWTDPSLCSVEENSPSEEYGKTGWILVGVFLGILFAYFLVGLLVNKFYLKKEGSEVVPNIGFWAGLGALIKDGVMFVVNKARGKQTSYATV</sequence>
<keyword evidence="7 16" id="KW-0732">Signal</keyword>
<feature type="signal peptide" evidence="16">
    <location>
        <begin position="1"/>
        <end position="18"/>
    </location>
</feature>
<dbReference type="STRING" id="1890364.A0A2P6NCG9"/>
<name>A0A2P6NCG9_9EUKA</name>
<dbReference type="GO" id="GO:0006914">
    <property type="term" value="P:autophagy"/>
    <property type="evidence" value="ECO:0007669"/>
    <property type="project" value="UniProtKB-KW"/>
</dbReference>
<dbReference type="GO" id="GO:0016052">
    <property type="term" value="P:carbohydrate catabolic process"/>
    <property type="evidence" value="ECO:0007669"/>
    <property type="project" value="InterPro"/>
</dbReference>
<dbReference type="PANTHER" id="PTHR35532">
    <property type="entry name" value="SIMILAR TO POLYHYDROXYALKANOATE DEPOLYMERASE"/>
    <property type="match status" value="1"/>
</dbReference>
<evidence type="ECO:0000256" key="16">
    <source>
        <dbReference type="SAM" id="SignalP"/>
    </source>
</evidence>
<dbReference type="GO" id="GO:0000139">
    <property type="term" value="C:Golgi membrane"/>
    <property type="evidence" value="ECO:0007669"/>
    <property type="project" value="UniProtKB-SubCell"/>
</dbReference>
<comment type="subcellular location">
    <subcellularLocation>
        <location evidence="2">Cytoplasmic vesicle membrane</location>
        <topology evidence="2">Single-pass type I membrane protein</topology>
    </subcellularLocation>
    <subcellularLocation>
        <location evidence="3">Golgi apparatus membrane</location>
    </subcellularLocation>
    <subcellularLocation>
        <location evidence="1">Mitochondrion membrane</location>
        <topology evidence="1">Single-pass membrane protein</topology>
    </subcellularLocation>
</comment>
<evidence type="ECO:0000256" key="11">
    <source>
        <dbReference type="ARBA" id="ARBA00023128"/>
    </source>
</evidence>
<feature type="transmembrane region" description="Helical" evidence="15">
    <location>
        <begin position="577"/>
        <end position="598"/>
    </location>
</feature>
<dbReference type="EMBL" id="MDYQ01000121">
    <property type="protein sequence ID" value="PRP81635.1"/>
    <property type="molecule type" value="Genomic_DNA"/>
</dbReference>
<evidence type="ECO:0000256" key="14">
    <source>
        <dbReference type="ARBA" id="ARBA00023329"/>
    </source>
</evidence>
<evidence type="ECO:0000256" key="10">
    <source>
        <dbReference type="ARBA" id="ARBA00023034"/>
    </source>
</evidence>
<dbReference type="Pfam" id="PF09451">
    <property type="entry name" value="ATG27"/>
    <property type="match status" value="1"/>
</dbReference>
<evidence type="ECO:0000259" key="17">
    <source>
        <dbReference type="PROSITE" id="PS51914"/>
    </source>
</evidence>
<keyword evidence="19" id="KW-1185">Reference proteome</keyword>
<dbReference type="InParanoid" id="A0A2P6NCG9"/>
<evidence type="ECO:0000256" key="7">
    <source>
        <dbReference type="ARBA" id="ARBA00022729"/>
    </source>
</evidence>
<keyword evidence="6 15" id="KW-0812">Transmembrane</keyword>
<evidence type="ECO:0000256" key="5">
    <source>
        <dbReference type="ARBA" id="ARBA00013776"/>
    </source>
</evidence>
<keyword evidence="12 15" id="KW-0472">Membrane</keyword>
<keyword evidence="11" id="KW-0496">Mitochondrion</keyword>
<feature type="domain" description="MRH" evidence="17">
    <location>
        <begin position="400"/>
        <end position="564"/>
    </location>
</feature>
<evidence type="ECO:0000256" key="15">
    <source>
        <dbReference type="SAM" id="Phobius"/>
    </source>
</evidence>
<gene>
    <name evidence="18" type="ORF">PROFUN_01142</name>
</gene>
<keyword evidence="13" id="KW-1015">Disulfide bond</keyword>